<keyword evidence="1 6" id="KW-0285">Flavoprotein</keyword>
<dbReference type="GO" id="GO:0016705">
    <property type="term" value="F:oxidoreductase activity, acting on paired donors, with incorporation or reduction of molecular oxygen"/>
    <property type="evidence" value="ECO:0007669"/>
    <property type="project" value="InterPro"/>
</dbReference>
<keyword evidence="4 8" id="KW-0503">Monooxygenase</keyword>
<protein>
    <submittedName>
        <fullName evidence="8">FMN-dependent oxidoreductase (Nitrilotriacetate monooxygenase family)</fullName>
    </submittedName>
</protein>
<dbReference type="AlphaFoldDB" id="A0AAJ1X342"/>
<comment type="similarity">
    <text evidence="5">Belongs to the NtaA/SnaA/DszA monooxygenase family.</text>
</comment>
<keyword evidence="3" id="KW-0560">Oxidoreductase</keyword>
<dbReference type="InterPro" id="IPR051260">
    <property type="entry name" value="Diverse_substr_monoxygenases"/>
</dbReference>
<evidence type="ECO:0000256" key="1">
    <source>
        <dbReference type="ARBA" id="ARBA00022630"/>
    </source>
</evidence>
<evidence type="ECO:0000313" key="9">
    <source>
        <dbReference type="Proteomes" id="UP001239215"/>
    </source>
</evidence>
<feature type="binding site" evidence="6">
    <location>
        <position position="155"/>
    </location>
    <ligand>
        <name>FMN</name>
        <dbReference type="ChEBI" id="CHEBI:58210"/>
    </ligand>
</feature>
<accession>A0AAJ1X342</accession>
<dbReference type="Pfam" id="PF00296">
    <property type="entry name" value="Bac_luciferase"/>
    <property type="match status" value="1"/>
</dbReference>
<evidence type="ECO:0000256" key="5">
    <source>
        <dbReference type="ARBA" id="ARBA00033748"/>
    </source>
</evidence>
<proteinExistence type="inferred from homology"/>
<evidence type="ECO:0000256" key="4">
    <source>
        <dbReference type="ARBA" id="ARBA00023033"/>
    </source>
</evidence>
<dbReference type="SUPFAM" id="SSF51679">
    <property type="entry name" value="Bacterial luciferase-like"/>
    <property type="match status" value="1"/>
</dbReference>
<evidence type="ECO:0000259" key="7">
    <source>
        <dbReference type="Pfam" id="PF00296"/>
    </source>
</evidence>
<evidence type="ECO:0000256" key="6">
    <source>
        <dbReference type="PIRSR" id="PIRSR000337-1"/>
    </source>
</evidence>
<feature type="domain" description="Luciferase-like" evidence="7">
    <location>
        <begin position="40"/>
        <end position="392"/>
    </location>
</feature>
<dbReference type="RefSeq" id="WP_307201303.1">
    <property type="nucleotide sequence ID" value="NZ_JAUTAN010000001.1"/>
</dbReference>
<dbReference type="InterPro" id="IPR011251">
    <property type="entry name" value="Luciferase-like_dom"/>
</dbReference>
<dbReference type="Gene3D" id="3.20.20.30">
    <property type="entry name" value="Luciferase-like domain"/>
    <property type="match status" value="1"/>
</dbReference>
<organism evidence="8 9">
    <name type="scientific">Nocardioides zeae</name>
    <dbReference type="NCBI Taxonomy" id="1457234"/>
    <lineage>
        <taxon>Bacteria</taxon>
        <taxon>Bacillati</taxon>
        <taxon>Actinomycetota</taxon>
        <taxon>Actinomycetes</taxon>
        <taxon>Propionibacteriales</taxon>
        <taxon>Nocardioidaceae</taxon>
        <taxon>Nocardioides</taxon>
    </lineage>
</organism>
<sequence>MPETPSPTPSGAPHFIASLMTPGHFRTAWRLPEADPGLHLSIDHYQRLARIADEVGLDAVFLGDAPALGPDIASTPGGGIDPLVLLGNLLAVTERVGAVATSSSTYNAPYNLARRFQSLDIVSKGRAAVNVVTTFAPAAAANFGWSAAPEKEVRYRRAHEFLEVVTKLWDAWGPGSLPRDKESGIYGDVDRIRRIDHRGEFFSVAGPLPVPAGPQGRPVVVQAGGSEGGLRLAGDFADVVFTVAQTQGKAVAFREDIRARAAAAGRDPDAVKVSLGVIVLVGETDADAQERLAALQATLPLVDVAQNLLATLGLPDHGVDTPILVEDLPELAQGGEGSTGFQVSLRALVAEQPRTATELARLTVGASAGGHRLVVGSPEAIADDLEDWWRAGTADGFTVMYADTAVDFERFARLVLPLLAGRGLFREAPVGSTLRARLGLAGDPRRTRDVIPSGARGDRPA</sequence>
<dbReference type="NCBIfam" id="TIGR03860">
    <property type="entry name" value="FMN_nitrolo"/>
    <property type="match status" value="1"/>
</dbReference>
<gene>
    <name evidence="8" type="ORF">QE405_002533</name>
</gene>
<dbReference type="CDD" id="cd01095">
    <property type="entry name" value="Nitrilotriacetate_monoxgenase"/>
    <property type="match status" value="1"/>
</dbReference>
<evidence type="ECO:0000256" key="2">
    <source>
        <dbReference type="ARBA" id="ARBA00022643"/>
    </source>
</evidence>
<evidence type="ECO:0000256" key="3">
    <source>
        <dbReference type="ARBA" id="ARBA00023002"/>
    </source>
</evidence>
<comment type="caution">
    <text evidence="8">The sequence shown here is derived from an EMBL/GenBank/DDBJ whole genome shotgun (WGS) entry which is preliminary data.</text>
</comment>
<feature type="binding site" evidence="6">
    <location>
        <position position="64"/>
    </location>
    <ligand>
        <name>FMN</name>
        <dbReference type="ChEBI" id="CHEBI:58210"/>
    </ligand>
</feature>
<dbReference type="Proteomes" id="UP001239215">
    <property type="component" value="Unassembled WGS sequence"/>
</dbReference>
<dbReference type="PANTHER" id="PTHR30011:SF16">
    <property type="entry name" value="C2H2 FINGER DOMAIN TRANSCRIPTION FACTOR (EUROFUNG)-RELATED"/>
    <property type="match status" value="1"/>
</dbReference>
<feature type="binding site" evidence="6">
    <location>
        <position position="101"/>
    </location>
    <ligand>
        <name>FMN</name>
        <dbReference type="ChEBI" id="CHEBI:58210"/>
    </ligand>
</feature>
<evidence type="ECO:0000313" key="8">
    <source>
        <dbReference type="EMBL" id="MDQ1105249.1"/>
    </source>
</evidence>
<dbReference type="GO" id="GO:0004497">
    <property type="term" value="F:monooxygenase activity"/>
    <property type="evidence" value="ECO:0007669"/>
    <property type="project" value="UniProtKB-KW"/>
</dbReference>
<keyword evidence="2 6" id="KW-0288">FMN</keyword>
<dbReference type="PIRSF" id="PIRSF000337">
    <property type="entry name" value="NTA_MOA"/>
    <property type="match status" value="1"/>
</dbReference>
<dbReference type="EMBL" id="JAUTAN010000001">
    <property type="protein sequence ID" value="MDQ1105249.1"/>
    <property type="molecule type" value="Genomic_DNA"/>
</dbReference>
<dbReference type="InterPro" id="IPR016215">
    <property type="entry name" value="NTA_MOA"/>
</dbReference>
<dbReference type="InterPro" id="IPR036661">
    <property type="entry name" value="Luciferase-like_sf"/>
</dbReference>
<feature type="binding site" evidence="6">
    <location>
        <position position="226"/>
    </location>
    <ligand>
        <name>FMN</name>
        <dbReference type="ChEBI" id="CHEBI:58210"/>
    </ligand>
</feature>
<reference evidence="8" key="1">
    <citation type="submission" date="2023-07" db="EMBL/GenBank/DDBJ databases">
        <title>Functional and genomic diversity of the sorghum phyllosphere microbiome.</title>
        <authorList>
            <person name="Shade A."/>
        </authorList>
    </citation>
    <scope>NUCLEOTIDE SEQUENCE</scope>
    <source>
        <strain evidence="8">SORGH_AS_1067</strain>
    </source>
</reference>
<name>A0AAJ1X342_9ACTN</name>
<dbReference type="PANTHER" id="PTHR30011">
    <property type="entry name" value="ALKANESULFONATE MONOOXYGENASE-RELATED"/>
    <property type="match status" value="1"/>
</dbReference>